<dbReference type="Pfam" id="PF02518">
    <property type="entry name" value="HATPase_c"/>
    <property type="match status" value="1"/>
</dbReference>
<feature type="domain" description="Histidine kinase" evidence="11">
    <location>
        <begin position="617"/>
        <end position="838"/>
    </location>
</feature>
<dbReference type="Pfam" id="PF00512">
    <property type="entry name" value="HisKA"/>
    <property type="match status" value="1"/>
</dbReference>
<evidence type="ECO:0000313" key="16">
    <source>
        <dbReference type="Proteomes" id="UP000240996"/>
    </source>
</evidence>
<dbReference type="AlphaFoldDB" id="A0A2T4YTV8"/>
<dbReference type="SMART" id="SM00086">
    <property type="entry name" value="PAC"/>
    <property type="match status" value="2"/>
</dbReference>
<dbReference type="PANTHER" id="PTHR43065:SF49">
    <property type="entry name" value="HISTIDINE KINASE"/>
    <property type="match status" value="1"/>
</dbReference>
<evidence type="ECO:0000259" key="11">
    <source>
        <dbReference type="PROSITE" id="PS50109"/>
    </source>
</evidence>
<gene>
    <name evidence="15" type="ORF">C8J24_0613</name>
</gene>
<evidence type="ECO:0000256" key="2">
    <source>
        <dbReference type="ARBA" id="ARBA00012438"/>
    </source>
</evidence>
<dbReference type="InterPro" id="IPR036890">
    <property type="entry name" value="HATPase_C_sf"/>
</dbReference>
<dbReference type="SMART" id="SM00091">
    <property type="entry name" value="PAS"/>
    <property type="match status" value="2"/>
</dbReference>
<keyword evidence="4" id="KW-0808">Transferase</keyword>
<dbReference type="InterPro" id="IPR001789">
    <property type="entry name" value="Sig_transdc_resp-reg_receiver"/>
</dbReference>
<dbReference type="InterPro" id="IPR035965">
    <property type="entry name" value="PAS-like_dom_sf"/>
</dbReference>
<dbReference type="GO" id="GO:0005524">
    <property type="term" value="F:ATP binding"/>
    <property type="evidence" value="ECO:0007669"/>
    <property type="project" value="UniProtKB-KW"/>
</dbReference>
<dbReference type="InterPro" id="IPR000700">
    <property type="entry name" value="PAS-assoc_C"/>
</dbReference>
<keyword evidence="5" id="KW-0547">Nucleotide-binding</keyword>
<evidence type="ECO:0000256" key="8">
    <source>
        <dbReference type="ARBA" id="ARBA00023012"/>
    </source>
</evidence>
<dbReference type="Pfam" id="PF08447">
    <property type="entry name" value="PAS_3"/>
    <property type="match status" value="1"/>
</dbReference>
<dbReference type="InterPro" id="IPR036097">
    <property type="entry name" value="HisK_dim/P_sf"/>
</dbReference>
<dbReference type="PROSITE" id="PS50112">
    <property type="entry name" value="PAS"/>
    <property type="match status" value="1"/>
</dbReference>
<comment type="caution">
    <text evidence="15">The sequence shown here is derived from an EMBL/GenBank/DDBJ whole genome shotgun (WGS) entry which is preliminary data.</text>
</comment>
<dbReference type="CDD" id="cd00130">
    <property type="entry name" value="PAS"/>
    <property type="match status" value="2"/>
</dbReference>
<feature type="domain" description="PAC" evidence="14">
    <location>
        <begin position="520"/>
        <end position="572"/>
    </location>
</feature>
<dbReference type="InterPro" id="IPR013655">
    <property type="entry name" value="PAS_fold_3"/>
</dbReference>
<dbReference type="InterPro" id="IPR003661">
    <property type="entry name" value="HisK_dim/P_dom"/>
</dbReference>
<dbReference type="InterPro" id="IPR003594">
    <property type="entry name" value="HATPase_dom"/>
</dbReference>
<dbReference type="InterPro" id="IPR000014">
    <property type="entry name" value="PAS"/>
</dbReference>
<dbReference type="Gene3D" id="1.10.287.130">
    <property type="match status" value="1"/>
</dbReference>
<dbReference type="Proteomes" id="UP000240996">
    <property type="component" value="Unassembled WGS sequence"/>
</dbReference>
<feature type="domain" description="PAS" evidence="13">
    <location>
        <begin position="181"/>
        <end position="238"/>
    </location>
</feature>
<keyword evidence="16" id="KW-1185">Reference proteome</keyword>
<evidence type="ECO:0000259" key="14">
    <source>
        <dbReference type="PROSITE" id="PS50113"/>
    </source>
</evidence>
<dbReference type="CDD" id="cd00082">
    <property type="entry name" value="HisKA"/>
    <property type="match status" value="1"/>
</dbReference>
<evidence type="ECO:0000256" key="4">
    <source>
        <dbReference type="ARBA" id="ARBA00022679"/>
    </source>
</evidence>
<dbReference type="SMART" id="SM00387">
    <property type="entry name" value="HATPase_c"/>
    <property type="match status" value="1"/>
</dbReference>
<organism evidence="15 16">
    <name type="scientific">Sphingomonas aerolata</name>
    <dbReference type="NCBI Taxonomy" id="185951"/>
    <lineage>
        <taxon>Bacteria</taxon>
        <taxon>Pseudomonadati</taxon>
        <taxon>Pseudomonadota</taxon>
        <taxon>Alphaproteobacteria</taxon>
        <taxon>Sphingomonadales</taxon>
        <taxon>Sphingomonadaceae</taxon>
        <taxon>Sphingomonas</taxon>
    </lineage>
</organism>
<evidence type="ECO:0000259" key="13">
    <source>
        <dbReference type="PROSITE" id="PS50112"/>
    </source>
</evidence>
<feature type="domain" description="Response regulatory" evidence="12">
    <location>
        <begin position="859"/>
        <end position="972"/>
    </location>
</feature>
<dbReference type="PROSITE" id="PS50113">
    <property type="entry name" value="PAC"/>
    <property type="match status" value="2"/>
</dbReference>
<protein>
    <recommendedName>
        <fullName evidence="2">histidine kinase</fullName>
        <ecNumber evidence="2">2.7.13.3</ecNumber>
    </recommendedName>
</protein>
<dbReference type="InterPro" id="IPR011006">
    <property type="entry name" value="CheY-like_superfamily"/>
</dbReference>
<dbReference type="Pfam" id="PF00072">
    <property type="entry name" value="Response_reg"/>
    <property type="match status" value="1"/>
</dbReference>
<dbReference type="GO" id="GO:0006355">
    <property type="term" value="P:regulation of DNA-templated transcription"/>
    <property type="evidence" value="ECO:0007669"/>
    <property type="project" value="InterPro"/>
</dbReference>
<evidence type="ECO:0000259" key="12">
    <source>
        <dbReference type="PROSITE" id="PS50110"/>
    </source>
</evidence>
<reference evidence="15 16" key="1">
    <citation type="submission" date="2018-04" db="EMBL/GenBank/DDBJ databases">
        <title>Genomic Encyclopedia of Type Strains, Phase III (KMG-III): the genomes of soil and plant-associated and newly described type strains.</title>
        <authorList>
            <person name="Whitman W."/>
        </authorList>
    </citation>
    <scope>NUCLEOTIDE SEQUENCE [LARGE SCALE GENOMIC DNA]</scope>
    <source>
        <strain evidence="15 16">NW12</strain>
    </source>
</reference>
<dbReference type="SUPFAM" id="SSF55785">
    <property type="entry name" value="PYP-like sensor domain (PAS domain)"/>
    <property type="match status" value="3"/>
</dbReference>
<dbReference type="InterPro" id="IPR029016">
    <property type="entry name" value="GAF-like_dom_sf"/>
</dbReference>
<comment type="catalytic activity">
    <reaction evidence="1">
        <text>ATP + protein L-histidine = ADP + protein N-phospho-L-histidine.</text>
        <dbReference type="EC" id="2.7.13.3"/>
    </reaction>
</comment>
<dbReference type="InterPro" id="IPR005467">
    <property type="entry name" value="His_kinase_dom"/>
</dbReference>
<name>A0A2T4YTV8_9SPHN</name>
<dbReference type="InterPro" id="IPR004358">
    <property type="entry name" value="Sig_transdc_His_kin-like_C"/>
</dbReference>
<evidence type="ECO:0000256" key="7">
    <source>
        <dbReference type="ARBA" id="ARBA00022840"/>
    </source>
</evidence>
<evidence type="ECO:0000256" key="6">
    <source>
        <dbReference type="ARBA" id="ARBA00022777"/>
    </source>
</evidence>
<dbReference type="SMART" id="SM00448">
    <property type="entry name" value="REC"/>
    <property type="match status" value="1"/>
</dbReference>
<accession>A0A2T4YTV8</accession>
<keyword evidence="8" id="KW-0902">Two-component regulatory system</keyword>
<dbReference type="Gene3D" id="3.30.565.10">
    <property type="entry name" value="Histidine kinase-like ATPase, C-terminal domain"/>
    <property type="match status" value="1"/>
</dbReference>
<dbReference type="Gene3D" id="3.30.450.20">
    <property type="entry name" value="PAS domain"/>
    <property type="match status" value="3"/>
</dbReference>
<dbReference type="SUPFAM" id="SSF47384">
    <property type="entry name" value="Homodimeric domain of signal transducing histidine kinase"/>
    <property type="match status" value="1"/>
</dbReference>
<dbReference type="SUPFAM" id="SSF55874">
    <property type="entry name" value="ATPase domain of HSP90 chaperone/DNA topoisomerase II/histidine kinase"/>
    <property type="match status" value="1"/>
</dbReference>
<proteinExistence type="predicted"/>
<dbReference type="SMART" id="SM00065">
    <property type="entry name" value="GAF"/>
    <property type="match status" value="1"/>
</dbReference>
<dbReference type="Pfam" id="PF00989">
    <property type="entry name" value="PAS"/>
    <property type="match status" value="1"/>
</dbReference>
<dbReference type="PROSITE" id="PS50109">
    <property type="entry name" value="HIS_KIN"/>
    <property type="match status" value="1"/>
</dbReference>
<dbReference type="PRINTS" id="PR00344">
    <property type="entry name" value="BCTRLSENSOR"/>
</dbReference>
<keyword evidence="6 15" id="KW-0418">Kinase</keyword>
<evidence type="ECO:0000256" key="5">
    <source>
        <dbReference type="ARBA" id="ARBA00022741"/>
    </source>
</evidence>
<evidence type="ECO:0000256" key="3">
    <source>
        <dbReference type="ARBA" id="ARBA00022553"/>
    </source>
</evidence>
<evidence type="ECO:0000313" key="15">
    <source>
        <dbReference type="EMBL" id="PTM47227.1"/>
    </source>
</evidence>
<dbReference type="Pfam" id="PF13188">
    <property type="entry name" value="PAS_8"/>
    <property type="match status" value="1"/>
</dbReference>
<feature type="domain" description="PAC" evidence="14">
    <location>
        <begin position="256"/>
        <end position="308"/>
    </location>
</feature>
<dbReference type="InterPro" id="IPR001610">
    <property type="entry name" value="PAC"/>
</dbReference>
<keyword evidence="3 9" id="KW-0597">Phosphoprotein</keyword>
<evidence type="ECO:0000256" key="9">
    <source>
        <dbReference type="PROSITE-ProRule" id="PRU00169"/>
    </source>
</evidence>
<dbReference type="SUPFAM" id="SSF52172">
    <property type="entry name" value="CheY-like"/>
    <property type="match status" value="1"/>
</dbReference>
<dbReference type="Gene3D" id="3.30.450.40">
    <property type="match status" value="1"/>
</dbReference>
<dbReference type="InterPro" id="IPR003018">
    <property type="entry name" value="GAF"/>
</dbReference>
<sequence>MLQLCDPLNLWSPMTDLPAREKQRLAALAEYDLLDTPREAAFDEIAELVAAICDAPIAIVNLIGDGRQFFKAEVGLGVRETPLETSFCGRAILEDEFLLVPDATNDPRFDCNPLVTGEPHLRFYAGALLKSPDGFPIGTLCVLDYRPRDLTEVQKQTIRVMARQVMVQFEQRVATGRLIAAEARQRAIVDSAQDFAIVACDLEGRIIEWSYGAERVLGWSEDEVIGQSVFLFFTDEDRAAGVPVQEMACARETGRATDERWHVRKGDEPFWASGELSLLRDSAGRHTGYVKVLRDRTEEHLAGEALRKAQQRFQTIFDTVDAAFAIVEVKFDEDDKAVDYRFVEANPAFERQSGVNLRGKWVTEFAPDLEQFWFETYGHVAKTGEATNFENYAEAFQRWFDVRAVRVGDPADRQIAIIFNDVTARREAEERLRVSESVARQNVERVKLALEAGAIIGTWHWDLPSDQFTVDEAFARAFGLDPALGRSGIPLAQITATVHPDDQAGLTEAINAVIARSGSYAHQYRVRRADGRYYWIEANGRVDHAPDGTPLSFPGVLIDVEERRSIAAERDRAVADLRALAETLEQRVAERTADLGQAEDALRQSQKVEAIGQLTGGVAHDFNNLLTVIRGSIDLLRRPGLSDERRQRYIDAISDTAERATKLTNQLLAFARRQSLKPEVFDVSESVRTVSDMVRTLTGARIKVSHRLPTEPCYIDADRSQFDTAIVNMAVNARDAMNGAGELSIVVAAASGMPAIRSHPATPGEFVTVSLTDSGPGIPADNIERIFEPFFTTKGVGEGTGLGLSQVFGFTKQSGGGVVVTSEEGEGATFTMFLPRVDGLDGGAAEEGDNSLPLGEGACVLVVEDNAEVGMFATEALGELGYHTVLAMDASKALAELAADAGRFDIVFSDVMMPGMSGIDLGQEIGRLYPKLPVVLTSGYSEVLAQSGTHGFELVHKPYSIDTLSRALKKVSRRR</sequence>
<dbReference type="EMBL" id="PZZN01000001">
    <property type="protein sequence ID" value="PTM47227.1"/>
    <property type="molecule type" value="Genomic_DNA"/>
</dbReference>
<feature type="coiled-coil region" evidence="10">
    <location>
        <begin position="574"/>
        <end position="601"/>
    </location>
</feature>
<feature type="modified residue" description="4-aspartylphosphate" evidence="9">
    <location>
        <position position="910"/>
    </location>
</feature>
<dbReference type="NCBIfam" id="TIGR00229">
    <property type="entry name" value="sensory_box"/>
    <property type="match status" value="1"/>
</dbReference>
<evidence type="ECO:0000256" key="10">
    <source>
        <dbReference type="SAM" id="Coils"/>
    </source>
</evidence>
<keyword evidence="7" id="KW-0067">ATP-binding</keyword>
<dbReference type="EC" id="2.7.13.3" evidence="2"/>
<dbReference type="GO" id="GO:0000155">
    <property type="term" value="F:phosphorelay sensor kinase activity"/>
    <property type="evidence" value="ECO:0007669"/>
    <property type="project" value="InterPro"/>
</dbReference>
<dbReference type="SMART" id="SM00388">
    <property type="entry name" value="HisKA"/>
    <property type="match status" value="1"/>
</dbReference>
<keyword evidence="10" id="KW-0175">Coiled coil</keyword>
<dbReference type="PANTHER" id="PTHR43065">
    <property type="entry name" value="SENSOR HISTIDINE KINASE"/>
    <property type="match status" value="1"/>
</dbReference>
<dbReference type="PROSITE" id="PS50110">
    <property type="entry name" value="RESPONSE_REGULATORY"/>
    <property type="match status" value="1"/>
</dbReference>
<dbReference type="InterPro" id="IPR013767">
    <property type="entry name" value="PAS_fold"/>
</dbReference>
<dbReference type="SUPFAM" id="SSF55781">
    <property type="entry name" value="GAF domain-like"/>
    <property type="match status" value="1"/>
</dbReference>
<evidence type="ECO:0000256" key="1">
    <source>
        <dbReference type="ARBA" id="ARBA00000085"/>
    </source>
</evidence>
<dbReference type="Gene3D" id="3.40.50.2300">
    <property type="match status" value="1"/>
</dbReference>